<dbReference type="EMBL" id="KB707482">
    <property type="protein sequence ID" value="EMR62212.1"/>
    <property type="molecule type" value="Genomic_DNA"/>
</dbReference>
<dbReference type="InterPro" id="IPR001910">
    <property type="entry name" value="Inosine/uridine_hydrolase_dom"/>
</dbReference>
<dbReference type="SUPFAM" id="SSF53590">
    <property type="entry name" value="Nucleoside hydrolase"/>
    <property type="match status" value="1"/>
</dbReference>
<dbReference type="GO" id="GO:0008655">
    <property type="term" value="P:pyrimidine-containing compound salvage"/>
    <property type="evidence" value="ECO:0007669"/>
    <property type="project" value="EnsemblFungi"/>
</dbReference>
<dbReference type="InterPro" id="IPR023186">
    <property type="entry name" value="IUNH"/>
</dbReference>
<evidence type="ECO:0000256" key="2">
    <source>
        <dbReference type="ARBA" id="ARBA00022801"/>
    </source>
</evidence>
<feature type="domain" description="Inosine/uridine-preferring nucleoside hydrolase" evidence="5">
    <location>
        <begin position="7"/>
        <end position="370"/>
    </location>
</feature>
<keyword evidence="7" id="KW-1185">Reference proteome</keyword>
<dbReference type="GO" id="GO:0070636">
    <property type="term" value="F:nicotinic acid riboside hydrolase activity"/>
    <property type="evidence" value="ECO:0007669"/>
    <property type="project" value="EnsemblFungi"/>
</dbReference>
<protein>
    <submittedName>
        <fullName evidence="6">Putative uridine nucleosidase protein</fullName>
    </submittedName>
</protein>
<evidence type="ECO:0000313" key="7">
    <source>
        <dbReference type="Proteomes" id="UP000012174"/>
    </source>
</evidence>
<dbReference type="GO" id="GO:0006152">
    <property type="term" value="P:purine nucleoside catabolic process"/>
    <property type="evidence" value="ECO:0007669"/>
    <property type="project" value="TreeGrafter"/>
</dbReference>
<feature type="compositionally biased region" description="Gly residues" evidence="4">
    <location>
        <begin position="236"/>
        <end position="246"/>
    </location>
</feature>
<dbReference type="Pfam" id="PF01156">
    <property type="entry name" value="IU_nuc_hydro"/>
    <property type="match status" value="1"/>
</dbReference>
<dbReference type="CDD" id="cd02651">
    <property type="entry name" value="nuc_hydro_IU_UC_XIUA"/>
    <property type="match status" value="1"/>
</dbReference>
<keyword evidence="2" id="KW-0378">Hydrolase</keyword>
<dbReference type="Proteomes" id="UP000012174">
    <property type="component" value="Unassembled WGS sequence"/>
</dbReference>
<dbReference type="GO" id="GO:0045437">
    <property type="term" value="F:uridine nucleosidase activity"/>
    <property type="evidence" value="ECO:0007669"/>
    <property type="project" value="EnsemblFungi"/>
</dbReference>
<evidence type="ECO:0000256" key="1">
    <source>
        <dbReference type="ARBA" id="ARBA00009176"/>
    </source>
</evidence>
<gene>
    <name evidence="6" type="ORF">UCREL1_10851</name>
</gene>
<dbReference type="OrthoDB" id="432381at2759"/>
<dbReference type="eggNOG" id="KOG2938">
    <property type="taxonomic scope" value="Eukaryota"/>
</dbReference>
<accession>M7SDH0</accession>
<dbReference type="GO" id="GO:0070635">
    <property type="term" value="F:nicotinamide riboside hydrolase activity"/>
    <property type="evidence" value="ECO:0007669"/>
    <property type="project" value="EnsemblFungi"/>
</dbReference>
<dbReference type="PANTHER" id="PTHR12304:SF4">
    <property type="entry name" value="URIDINE NUCLEOSIDASE"/>
    <property type="match status" value="1"/>
</dbReference>
<keyword evidence="3" id="KW-0326">Glycosidase</keyword>
<dbReference type="GO" id="GO:0008477">
    <property type="term" value="F:purine nucleosidase activity"/>
    <property type="evidence" value="ECO:0007669"/>
    <property type="project" value="TreeGrafter"/>
</dbReference>
<dbReference type="InterPro" id="IPR036452">
    <property type="entry name" value="Ribo_hydro-like"/>
</dbReference>
<dbReference type="PANTHER" id="PTHR12304">
    <property type="entry name" value="INOSINE-URIDINE PREFERRING NUCLEOSIDE HYDROLASE"/>
    <property type="match status" value="1"/>
</dbReference>
<proteinExistence type="inferred from homology"/>
<dbReference type="Gene3D" id="3.90.245.10">
    <property type="entry name" value="Ribonucleoside hydrolase-like"/>
    <property type="match status" value="1"/>
</dbReference>
<feature type="region of interest" description="Disordered" evidence="4">
    <location>
        <begin position="235"/>
        <end position="254"/>
    </location>
</feature>
<dbReference type="GO" id="GO:0005829">
    <property type="term" value="C:cytosol"/>
    <property type="evidence" value="ECO:0007669"/>
    <property type="project" value="TreeGrafter"/>
</dbReference>
<name>M7SDH0_EUTLA</name>
<evidence type="ECO:0000256" key="4">
    <source>
        <dbReference type="SAM" id="MobiDB-lite"/>
    </source>
</evidence>
<comment type="similarity">
    <text evidence="1">Belongs to the IUNH family.</text>
</comment>
<dbReference type="HOGENOM" id="CLU_036838_2_0_1"/>
<dbReference type="STRING" id="1287681.M7SDH0"/>
<evidence type="ECO:0000259" key="5">
    <source>
        <dbReference type="Pfam" id="PF01156"/>
    </source>
</evidence>
<evidence type="ECO:0000256" key="3">
    <source>
        <dbReference type="ARBA" id="ARBA00023295"/>
    </source>
</evidence>
<dbReference type="KEGG" id="ela:UCREL1_10851"/>
<dbReference type="GO" id="GO:0034355">
    <property type="term" value="P:NAD+ biosynthetic process via the salvage pathway"/>
    <property type="evidence" value="ECO:0007669"/>
    <property type="project" value="EnsemblFungi"/>
</dbReference>
<dbReference type="GO" id="GO:0019358">
    <property type="term" value="P:nicotinate nucleotide salvage"/>
    <property type="evidence" value="ECO:0007669"/>
    <property type="project" value="EnsemblFungi"/>
</dbReference>
<organism evidence="6 7">
    <name type="scientific">Eutypa lata (strain UCR-EL1)</name>
    <name type="common">Grapevine dieback disease fungus</name>
    <name type="synonym">Eutypa armeniacae</name>
    <dbReference type="NCBI Taxonomy" id="1287681"/>
    <lineage>
        <taxon>Eukaryota</taxon>
        <taxon>Fungi</taxon>
        <taxon>Dikarya</taxon>
        <taxon>Ascomycota</taxon>
        <taxon>Pezizomycotina</taxon>
        <taxon>Sordariomycetes</taxon>
        <taxon>Xylariomycetidae</taxon>
        <taxon>Xylariales</taxon>
        <taxon>Diatrypaceae</taxon>
        <taxon>Eutypa</taxon>
    </lineage>
</organism>
<evidence type="ECO:0000313" key="6">
    <source>
        <dbReference type="EMBL" id="EMR62212.1"/>
    </source>
</evidence>
<dbReference type="AlphaFoldDB" id="M7SDH0"/>
<dbReference type="GO" id="GO:0006216">
    <property type="term" value="P:cytidine catabolic process"/>
    <property type="evidence" value="ECO:0007669"/>
    <property type="project" value="EnsemblFungi"/>
</dbReference>
<dbReference type="OMA" id="WVGVETK"/>
<sequence>MSDPVPLWLDCDPGHDDAFAILLAAYHPGFKLLGISTVHGNASLDKTTNNALSLLAAIGKQNEITVYPGAAHALVHRKPIHAPTDIHGESGIDGTTLLPAPQTCANTSVTAVEAMASALRRTAPGTAWVVATGALTNAAALFLAHPELKSHIRGLSVMGGAVGGGFTAAPMGQVDGVDRVGNWTQWAEFNVLIDPEAAAFLLADPVLAPKDTVVPLDLTHLVLATREVQDLLLFGPEGGGGGGGGGGERDEKSRGKSDLRVMLVELLNFFAGTYRDVFGIVEGPPLHDPLAVAAALTGTQWEIPFYDFDPKAPDEGPEHPERFEVQVVTEGTIEDAFKGAQTGRTIVRKLEPGADGVRIPRGLDIARFWKVIEECCQKADAANSKVLEKEEVLN</sequence>
<reference evidence="7" key="1">
    <citation type="journal article" date="2013" name="Genome Announc.">
        <title>Draft genome sequence of the grapevine dieback fungus Eutypa lata UCR-EL1.</title>
        <authorList>
            <person name="Blanco-Ulate B."/>
            <person name="Rolshausen P.E."/>
            <person name="Cantu D."/>
        </authorList>
    </citation>
    <scope>NUCLEOTIDE SEQUENCE [LARGE SCALE GENOMIC DNA]</scope>
    <source>
        <strain evidence="7">UCR-EL1</strain>
    </source>
</reference>
<dbReference type="GO" id="GO:0006218">
    <property type="term" value="P:uridine catabolic process"/>
    <property type="evidence" value="ECO:0007669"/>
    <property type="project" value="EnsemblFungi"/>
</dbReference>